<evidence type="ECO:0000259" key="17">
    <source>
        <dbReference type="Pfam" id="PF01593"/>
    </source>
</evidence>
<dbReference type="Gene3D" id="3.90.660.20">
    <property type="entry name" value="Protoporphyrinogen oxidase, mitochondrial, domain 2"/>
    <property type="match status" value="1"/>
</dbReference>
<dbReference type="FunFam" id="1.10.3110.10:FF:000002">
    <property type="entry name" value="Protoporphyrinogen oxidase"/>
    <property type="match status" value="1"/>
</dbReference>
<keyword evidence="9 15" id="KW-0274">FAD</keyword>
<gene>
    <name evidence="18" type="ORF">WJX74_010859</name>
</gene>
<dbReference type="GO" id="GO:0006782">
    <property type="term" value="P:protoporphyrinogen IX biosynthetic process"/>
    <property type="evidence" value="ECO:0007669"/>
    <property type="project" value="UniProtKB-UniRule"/>
</dbReference>
<keyword evidence="13 15" id="KW-0627">Porphyrin biosynthesis</keyword>
<comment type="catalytic activity">
    <reaction evidence="14 15">
        <text>protoporphyrinogen IX + 3 O2 = protoporphyrin IX + 3 H2O2</text>
        <dbReference type="Rhea" id="RHEA:25576"/>
        <dbReference type="ChEBI" id="CHEBI:15379"/>
        <dbReference type="ChEBI" id="CHEBI:16240"/>
        <dbReference type="ChEBI" id="CHEBI:57306"/>
        <dbReference type="ChEBI" id="CHEBI:57307"/>
        <dbReference type="EC" id="1.3.3.4"/>
    </reaction>
</comment>
<feature type="region of interest" description="Disordered" evidence="16">
    <location>
        <begin position="581"/>
        <end position="602"/>
    </location>
</feature>
<dbReference type="InterPro" id="IPR036188">
    <property type="entry name" value="FAD/NAD-bd_sf"/>
</dbReference>
<evidence type="ECO:0000256" key="6">
    <source>
        <dbReference type="ARBA" id="ARBA00022528"/>
    </source>
</evidence>
<proteinExistence type="inferred from homology"/>
<dbReference type="InterPro" id="IPR050464">
    <property type="entry name" value="Zeta_carotene_desat/Oxidored"/>
</dbReference>
<evidence type="ECO:0000256" key="14">
    <source>
        <dbReference type="ARBA" id="ARBA00047554"/>
    </source>
</evidence>
<keyword evidence="8" id="KW-0934">Plastid</keyword>
<dbReference type="EMBL" id="JALJOS010000018">
    <property type="protein sequence ID" value="KAK9827567.1"/>
    <property type="molecule type" value="Genomic_DNA"/>
</dbReference>
<sequence>MIEPRLFHVKTSEGSGIFAPTDMELALVPSQLTGPQQQIQGIIRAGTAGAFASLSCQHKPRSLSAPTAKRQRQSSKLVFCLAAAPAREPPTAPWAGEENELLDCIIVGGGIGGLSTAMAFATEHANTVPKFLITEATDQVGGNINSHVTNDGYTWEEGPNSFQPNDAMLKAAVEAGVDKQLVFGDPKAPRFVWWQNKLRPTPSGPDALTFDLLSIGGKLRAAFGAIGLKPKAPGNEETVEQFVRRNLGDEVFERLIEPFCSGVYAGSPNKLSMKAAFGKIQGLEQAGGSLVGGAISMMRNKPKGPKPERDPRLPEKPKGQTVGSFNGGLQVLPDGMAKRLSQYIRKGWKLRELRREADGVLQLHYDTPNGARRLRTRSASLTIPAHAAADLLRPVSPSTSDALSSIDYPPVAAVAVSYPLSAIRDDRKDANGKLPGFGQLHPRSQGITTLGTIYSSSLFPGRCPEGQQLLLNYFGGTTNRKVQDMSSEDVVAQVDRDLKQMLLKADAPAPHVVGYRLWPKAIPQFNIGHLDLVQGAQEDLKAAGYPEVFLGGNYMSGVALGKCVEYGYTEAAKLSDFLSQTPAGNTNSPEKAQDEAFYGSVV</sequence>
<evidence type="ECO:0000256" key="10">
    <source>
        <dbReference type="ARBA" id="ARBA00022946"/>
    </source>
</evidence>
<accession>A0AAW1R2Y2</accession>
<comment type="pathway">
    <text evidence="3 15">Porphyrin-containing compound metabolism; protoporphyrin-IX biosynthesis; protoporphyrin-IX from protoporphyrinogen-IX: step 1/1.</text>
</comment>
<evidence type="ECO:0000256" key="5">
    <source>
        <dbReference type="ARBA" id="ARBA00012867"/>
    </source>
</evidence>
<evidence type="ECO:0000256" key="1">
    <source>
        <dbReference type="ARBA" id="ARBA00002600"/>
    </source>
</evidence>
<dbReference type="Gene3D" id="1.10.3110.10">
    <property type="entry name" value="protoporphyrinogen ix oxidase, domain 3"/>
    <property type="match status" value="1"/>
</dbReference>
<evidence type="ECO:0000256" key="4">
    <source>
        <dbReference type="ARBA" id="ARBA00010551"/>
    </source>
</evidence>
<feature type="region of interest" description="Disordered" evidence="16">
    <location>
        <begin position="297"/>
        <end position="328"/>
    </location>
</feature>
<dbReference type="PANTHER" id="PTHR42923">
    <property type="entry name" value="PROTOPORPHYRINOGEN OXIDASE"/>
    <property type="match status" value="1"/>
</dbReference>
<comment type="caution">
    <text evidence="18">The sequence shown here is derived from an EMBL/GenBank/DDBJ whole genome shotgun (WGS) entry which is preliminary data.</text>
</comment>
<keyword evidence="7 15" id="KW-0285">Flavoprotein</keyword>
<evidence type="ECO:0000256" key="8">
    <source>
        <dbReference type="ARBA" id="ARBA00022640"/>
    </source>
</evidence>
<dbReference type="AlphaFoldDB" id="A0AAW1R2Y2"/>
<dbReference type="InterPro" id="IPR002937">
    <property type="entry name" value="Amino_oxidase"/>
</dbReference>
<dbReference type="Pfam" id="PF01593">
    <property type="entry name" value="Amino_oxidase"/>
    <property type="match status" value="1"/>
</dbReference>
<evidence type="ECO:0000256" key="7">
    <source>
        <dbReference type="ARBA" id="ARBA00022630"/>
    </source>
</evidence>
<dbReference type="EC" id="1.3.3.4" evidence="5 15"/>
<dbReference type="InterPro" id="IPR004572">
    <property type="entry name" value="Protoporphyrinogen_oxidase"/>
</dbReference>
<evidence type="ECO:0000256" key="11">
    <source>
        <dbReference type="ARBA" id="ARBA00023002"/>
    </source>
</evidence>
<evidence type="ECO:0000256" key="3">
    <source>
        <dbReference type="ARBA" id="ARBA00005073"/>
    </source>
</evidence>
<name>A0AAW1R2Y2_9CHLO</name>
<comment type="subcellular location">
    <subcellularLocation>
        <location evidence="2 15">Plastid</location>
        <location evidence="2 15">Chloroplast</location>
    </subcellularLocation>
</comment>
<comment type="function">
    <text evidence="1 15">Catalyzes the 6-electron oxidation of protoporphyrinogen-IX to form protoporphyrin-IX.</text>
</comment>
<evidence type="ECO:0000313" key="19">
    <source>
        <dbReference type="Proteomes" id="UP001438707"/>
    </source>
</evidence>
<evidence type="ECO:0000256" key="2">
    <source>
        <dbReference type="ARBA" id="ARBA00004229"/>
    </source>
</evidence>
<comment type="cofactor">
    <cofactor evidence="15">
        <name>FAD</name>
        <dbReference type="ChEBI" id="CHEBI:57692"/>
    </cofactor>
    <text evidence="15">Binds 1 FAD per subunit.</text>
</comment>
<keyword evidence="6" id="KW-0150">Chloroplast</keyword>
<dbReference type="GO" id="GO:0004729">
    <property type="term" value="F:oxygen-dependent protoporphyrinogen oxidase activity"/>
    <property type="evidence" value="ECO:0007669"/>
    <property type="project" value="UniProtKB-UniRule"/>
</dbReference>
<dbReference type="GO" id="GO:0009534">
    <property type="term" value="C:chloroplast thylakoid"/>
    <property type="evidence" value="ECO:0007669"/>
    <property type="project" value="TreeGrafter"/>
</dbReference>
<evidence type="ECO:0000313" key="18">
    <source>
        <dbReference type="EMBL" id="KAK9827567.1"/>
    </source>
</evidence>
<keyword evidence="10" id="KW-0809">Transit peptide</keyword>
<feature type="compositionally biased region" description="Polar residues" evidence="16">
    <location>
        <begin position="581"/>
        <end position="590"/>
    </location>
</feature>
<evidence type="ECO:0000256" key="15">
    <source>
        <dbReference type="RuleBase" id="RU367069"/>
    </source>
</evidence>
<keyword evidence="12 15" id="KW-0350">Heme biosynthesis</keyword>
<keyword evidence="19" id="KW-1185">Reference proteome</keyword>
<protein>
    <recommendedName>
        <fullName evidence="5 15">Protoporphyrinogen oxidase</fullName>
        <ecNumber evidence="5 15">1.3.3.4</ecNumber>
    </recommendedName>
</protein>
<comment type="similarity">
    <text evidence="4 15">Belongs to the protoporphyrinogen/coproporphyrinogen oxidase family. Protoporphyrinogen oxidase subfamily.</text>
</comment>
<evidence type="ECO:0000256" key="16">
    <source>
        <dbReference type="SAM" id="MobiDB-lite"/>
    </source>
</evidence>
<dbReference type="NCBIfam" id="TIGR00562">
    <property type="entry name" value="proto_IX_ox"/>
    <property type="match status" value="1"/>
</dbReference>
<keyword evidence="11 15" id="KW-0560">Oxidoreductase</keyword>
<dbReference type="SUPFAM" id="SSF51905">
    <property type="entry name" value="FAD/NAD(P)-binding domain"/>
    <property type="match status" value="1"/>
</dbReference>
<dbReference type="PANTHER" id="PTHR42923:SF3">
    <property type="entry name" value="PROTOPORPHYRINOGEN OXIDASE"/>
    <property type="match status" value="1"/>
</dbReference>
<feature type="domain" description="Amine oxidase" evidence="17">
    <location>
        <begin position="111"/>
        <end position="573"/>
    </location>
</feature>
<evidence type="ECO:0000256" key="9">
    <source>
        <dbReference type="ARBA" id="ARBA00022827"/>
    </source>
</evidence>
<evidence type="ECO:0000256" key="13">
    <source>
        <dbReference type="ARBA" id="ARBA00023244"/>
    </source>
</evidence>
<evidence type="ECO:0000256" key="12">
    <source>
        <dbReference type="ARBA" id="ARBA00023133"/>
    </source>
</evidence>
<dbReference type="Proteomes" id="UP001438707">
    <property type="component" value="Unassembled WGS sequence"/>
</dbReference>
<organism evidence="18 19">
    <name type="scientific">Apatococcus lobatus</name>
    <dbReference type="NCBI Taxonomy" id="904363"/>
    <lineage>
        <taxon>Eukaryota</taxon>
        <taxon>Viridiplantae</taxon>
        <taxon>Chlorophyta</taxon>
        <taxon>core chlorophytes</taxon>
        <taxon>Trebouxiophyceae</taxon>
        <taxon>Chlorellales</taxon>
        <taxon>Chlorellaceae</taxon>
        <taxon>Apatococcus</taxon>
    </lineage>
</organism>
<dbReference type="SUPFAM" id="SSF54373">
    <property type="entry name" value="FAD-linked reductases, C-terminal domain"/>
    <property type="match status" value="1"/>
</dbReference>
<feature type="compositionally biased region" description="Basic and acidic residues" evidence="16">
    <location>
        <begin position="305"/>
        <end position="318"/>
    </location>
</feature>
<reference evidence="18 19" key="1">
    <citation type="journal article" date="2024" name="Nat. Commun.">
        <title>Phylogenomics reveals the evolutionary origins of lichenization in chlorophyte algae.</title>
        <authorList>
            <person name="Puginier C."/>
            <person name="Libourel C."/>
            <person name="Otte J."/>
            <person name="Skaloud P."/>
            <person name="Haon M."/>
            <person name="Grisel S."/>
            <person name="Petersen M."/>
            <person name="Berrin J.G."/>
            <person name="Delaux P.M."/>
            <person name="Dal Grande F."/>
            <person name="Keller J."/>
        </authorList>
    </citation>
    <scope>NUCLEOTIDE SEQUENCE [LARGE SCALE GENOMIC DNA]</scope>
    <source>
        <strain evidence="18 19">SAG 2145</strain>
    </source>
</reference>
<dbReference type="Gene3D" id="3.50.50.60">
    <property type="entry name" value="FAD/NAD(P)-binding domain"/>
    <property type="match status" value="1"/>
</dbReference>